<organism evidence="2 3">
    <name type="scientific">Amphibalanus amphitrite</name>
    <name type="common">Striped barnacle</name>
    <name type="synonym">Balanus amphitrite</name>
    <dbReference type="NCBI Taxonomy" id="1232801"/>
    <lineage>
        <taxon>Eukaryota</taxon>
        <taxon>Metazoa</taxon>
        <taxon>Ecdysozoa</taxon>
        <taxon>Arthropoda</taxon>
        <taxon>Crustacea</taxon>
        <taxon>Multicrustacea</taxon>
        <taxon>Cirripedia</taxon>
        <taxon>Thoracica</taxon>
        <taxon>Thoracicalcarea</taxon>
        <taxon>Balanomorpha</taxon>
        <taxon>Balanoidea</taxon>
        <taxon>Balanidae</taxon>
        <taxon>Amphibalaninae</taxon>
        <taxon>Amphibalanus</taxon>
    </lineage>
</organism>
<dbReference type="EMBL" id="VIIS01001068">
    <property type="protein sequence ID" value="KAF0302354.1"/>
    <property type="molecule type" value="Genomic_DNA"/>
</dbReference>
<dbReference type="AlphaFoldDB" id="A0A6A4WES6"/>
<gene>
    <name evidence="2" type="ORF">FJT64_025535</name>
</gene>
<dbReference type="Proteomes" id="UP000440578">
    <property type="component" value="Unassembled WGS sequence"/>
</dbReference>
<feature type="coiled-coil region" evidence="1">
    <location>
        <begin position="47"/>
        <end position="100"/>
    </location>
</feature>
<keyword evidence="3" id="KW-1185">Reference proteome</keyword>
<protein>
    <submittedName>
        <fullName evidence="2">Uncharacterized protein</fullName>
    </submittedName>
</protein>
<proteinExistence type="predicted"/>
<accession>A0A6A4WES6</accession>
<sequence>MDVVGTWFVTGITIFPDLSGLQLQLAAAHHLAAQLREQLQSRDETETAALAEQRTQWERRLEQQLNEHAALAQSEEAAHREEMALQSRSAEEKMALLQSQVALLSLEMAGKTDLESGY</sequence>
<evidence type="ECO:0000256" key="1">
    <source>
        <dbReference type="SAM" id="Coils"/>
    </source>
</evidence>
<comment type="caution">
    <text evidence="2">The sequence shown here is derived from an EMBL/GenBank/DDBJ whole genome shotgun (WGS) entry which is preliminary data.</text>
</comment>
<keyword evidence="1" id="KW-0175">Coiled coil</keyword>
<evidence type="ECO:0000313" key="3">
    <source>
        <dbReference type="Proteomes" id="UP000440578"/>
    </source>
</evidence>
<reference evidence="2 3" key="1">
    <citation type="submission" date="2019-07" db="EMBL/GenBank/DDBJ databases">
        <title>Draft genome assembly of a fouling barnacle, Amphibalanus amphitrite (Darwin, 1854): The first reference genome for Thecostraca.</title>
        <authorList>
            <person name="Kim W."/>
        </authorList>
    </citation>
    <scope>NUCLEOTIDE SEQUENCE [LARGE SCALE GENOMIC DNA]</scope>
    <source>
        <strain evidence="2">SNU_AA5</strain>
        <tissue evidence="2">Soma without cirri and trophi</tissue>
    </source>
</reference>
<name>A0A6A4WES6_AMPAM</name>
<evidence type="ECO:0000313" key="2">
    <source>
        <dbReference type="EMBL" id="KAF0302354.1"/>
    </source>
</evidence>